<feature type="region of interest" description="Disordered" evidence="1">
    <location>
        <begin position="21"/>
        <end position="75"/>
    </location>
</feature>
<name>A0A2T1GCH3_9CYAN</name>
<evidence type="ECO:0000256" key="1">
    <source>
        <dbReference type="SAM" id="MobiDB-lite"/>
    </source>
</evidence>
<protein>
    <recommendedName>
        <fullName evidence="5">Lipoprotein</fullName>
    </recommendedName>
</protein>
<dbReference type="RefSeq" id="WP_106306882.1">
    <property type="nucleotide sequence ID" value="NZ_PVWO01000212.1"/>
</dbReference>
<dbReference type="EMBL" id="PVWO01000212">
    <property type="protein sequence ID" value="PSB55078.1"/>
    <property type="molecule type" value="Genomic_DNA"/>
</dbReference>
<gene>
    <name evidence="3" type="ORF">C7B77_16170</name>
</gene>
<evidence type="ECO:0000313" key="4">
    <source>
        <dbReference type="Proteomes" id="UP000238937"/>
    </source>
</evidence>
<organism evidence="3 4">
    <name type="scientific">Chamaesiphon polymorphus CCALA 037</name>
    <dbReference type="NCBI Taxonomy" id="2107692"/>
    <lineage>
        <taxon>Bacteria</taxon>
        <taxon>Bacillati</taxon>
        <taxon>Cyanobacteriota</taxon>
        <taxon>Cyanophyceae</taxon>
        <taxon>Gomontiellales</taxon>
        <taxon>Chamaesiphonaceae</taxon>
        <taxon>Chamaesiphon</taxon>
    </lineage>
</organism>
<feature type="compositionally biased region" description="Basic and acidic residues" evidence="1">
    <location>
        <begin position="34"/>
        <end position="45"/>
    </location>
</feature>
<proteinExistence type="predicted"/>
<keyword evidence="2" id="KW-0732">Signal</keyword>
<dbReference type="PROSITE" id="PS51257">
    <property type="entry name" value="PROKAR_LIPOPROTEIN"/>
    <property type="match status" value="1"/>
</dbReference>
<evidence type="ECO:0000256" key="2">
    <source>
        <dbReference type="SAM" id="SignalP"/>
    </source>
</evidence>
<dbReference type="AlphaFoldDB" id="A0A2T1GCH3"/>
<feature type="compositionally biased region" description="Gly residues" evidence="1">
    <location>
        <begin position="65"/>
        <end position="75"/>
    </location>
</feature>
<feature type="signal peptide" evidence="2">
    <location>
        <begin position="1"/>
        <end position="18"/>
    </location>
</feature>
<evidence type="ECO:0000313" key="3">
    <source>
        <dbReference type="EMBL" id="PSB55078.1"/>
    </source>
</evidence>
<feature type="chain" id="PRO_5015531033" description="Lipoprotein" evidence="2">
    <location>
        <begin position="19"/>
        <end position="75"/>
    </location>
</feature>
<comment type="caution">
    <text evidence="3">The sequence shown here is derived from an EMBL/GenBank/DDBJ whole genome shotgun (WGS) entry which is preliminary data.</text>
</comment>
<sequence>MKLISYVLIALVSISLVGCDTSTTQQGSDLSQEMSEREMDNRSKNSPDPQSSPTPQPSIDPFYGNGPGGSFYGNK</sequence>
<dbReference type="Proteomes" id="UP000238937">
    <property type="component" value="Unassembled WGS sequence"/>
</dbReference>
<feature type="compositionally biased region" description="Polar residues" evidence="1">
    <location>
        <begin position="21"/>
        <end position="33"/>
    </location>
</feature>
<evidence type="ECO:0008006" key="5">
    <source>
        <dbReference type="Google" id="ProtNLM"/>
    </source>
</evidence>
<reference evidence="3 4" key="1">
    <citation type="submission" date="2018-03" db="EMBL/GenBank/DDBJ databases">
        <title>The ancient ancestry and fast evolution of plastids.</title>
        <authorList>
            <person name="Moore K.R."/>
            <person name="Magnabosco C."/>
            <person name="Momper L."/>
            <person name="Gold D.A."/>
            <person name="Bosak T."/>
            <person name="Fournier G.P."/>
        </authorList>
    </citation>
    <scope>NUCLEOTIDE SEQUENCE [LARGE SCALE GENOMIC DNA]</scope>
    <source>
        <strain evidence="3 4">CCALA 037</strain>
    </source>
</reference>
<accession>A0A2T1GCH3</accession>
<keyword evidence="4" id="KW-1185">Reference proteome</keyword>